<gene>
    <name evidence="1" type="ORF">AAFF_G00146210</name>
</gene>
<dbReference type="EMBL" id="JAINUG010000200">
    <property type="protein sequence ID" value="KAJ8388130.1"/>
    <property type="molecule type" value="Genomic_DNA"/>
</dbReference>
<protein>
    <submittedName>
        <fullName evidence="1">Uncharacterized protein</fullName>
    </submittedName>
</protein>
<keyword evidence="2" id="KW-1185">Reference proteome</keyword>
<dbReference type="AlphaFoldDB" id="A0AAD7RQ23"/>
<organism evidence="1 2">
    <name type="scientific">Aldrovandia affinis</name>
    <dbReference type="NCBI Taxonomy" id="143900"/>
    <lineage>
        <taxon>Eukaryota</taxon>
        <taxon>Metazoa</taxon>
        <taxon>Chordata</taxon>
        <taxon>Craniata</taxon>
        <taxon>Vertebrata</taxon>
        <taxon>Euteleostomi</taxon>
        <taxon>Actinopterygii</taxon>
        <taxon>Neopterygii</taxon>
        <taxon>Teleostei</taxon>
        <taxon>Notacanthiformes</taxon>
        <taxon>Halosauridae</taxon>
        <taxon>Aldrovandia</taxon>
    </lineage>
</organism>
<name>A0AAD7RQ23_9TELE</name>
<reference evidence="1" key="1">
    <citation type="journal article" date="2023" name="Science">
        <title>Genome structures resolve the early diversification of teleost fishes.</title>
        <authorList>
            <person name="Parey E."/>
            <person name="Louis A."/>
            <person name="Montfort J."/>
            <person name="Bouchez O."/>
            <person name="Roques C."/>
            <person name="Iampietro C."/>
            <person name="Lluch J."/>
            <person name="Castinel A."/>
            <person name="Donnadieu C."/>
            <person name="Desvignes T."/>
            <person name="Floi Bucao C."/>
            <person name="Jouanno E."/>
            <person name="Wen M."/>
            <person name="Mejri S."/>
            <person name="Dirks R."/>
            <person name="Jansen H."/>
            <person name="Henkel C."/>
            <person name="Chen W.J."/>
            <person name="Zahm M."/>
            <person name="Cabau C."/>
            <person name="Klopp C."/>
            <person name="Thompson A.W."/>
            <person name="Robinson-Rechavi M."/>
            <person name="Braasch I."/>
            <person name="Lecointre G."/>
            <person name="Bobe J."/>
            <person name="Postlethwait J.H."/>
            <person name="Berthelot C."/>
            <person name="Roest Crollius H."/>
            <person name="Guiguen Y."/>
        </authorList>
    </citation>
    <scope>NUCLEOTIDE SEQUENCE</scope>
    <source>
        <strain evidence="1">NC1722</strain>
    </source>
</reference>
<dbReference type="Proteomes" id="UP001221898">
    <property type="component" value="Unassembled WGS sequence"/>
</dbReference>
<comment type="caution">
    <text evidence="1">The sequence shown here is derived from an EMBL/GenBank/DDBJ whole genome shotgun (WGS) entry which is preliminary data.</text>
</comment>
<sequence>MFPGTPNHTLQHNTSKLGDAITFFRRSRCTRRGPGVAEGCPETRQQVANAFSRSRKTQLCWEIEKVSAPPLSLEQLVPMGITFIPRTPYSHIHPKQLIPHSGGPSCPPTTKSITTYQIKVISSPLAPFTTYSSSPDQGHRLLQWLVPQPSPVELLTEQGDL</sequence>
<proteinExistence type="predicted"/>
<evidence type="ECO:0000313" key="2">
    <source>
        <dbReference type="Proteomes" id="UP001221898"/>
    </source>
</evidence>
<evidence type="ECO:0000313" key="1">
    <source>
        <dbReference type="EMBL" id="KAJ8388130.1"/>
    </source>
</evidence>
<accession>A0AAD7RQ23</accession>